<sequence>MVEEFNIDWGKVFSFLFPDGNVLHGSWISYAVIAFVLAIFIELGTQLLYLVVRGGELISPRRAEALAKRQARESVKSQMRERREERARQLAVEQRAQQVKALRRQQERSGEMQRTEEEELQQELTDKRYIFQDYIASERLRGLAWLLTWTVLAIWITGILNKESPLAP</sequence>
<dbReference type="EMBL" id="CAXHTA020000017">
    <property type="protein sequence ID" value="CAL5227639.1"/>
    <property type="molecule type" value="Genomic_DNA"/>
</dbReference>
<keyword evidence="1" id="KW-0472">Membrane</keyword>
<dbReference type="Proteomes" id="UP001497392">
    <property type="component" value="Unassembled WGS sequence"/>
</dbReference>
<evidence type="ECO:0000256" key="1">
    <source>
        <dbReference type="SAM" id="Phobius"/>
    </source>
</evidence>
<feature type="transmembrane region" description="Helical" evidence="1">
    <location>
        <begin position="27"/>
        <end position="52"/>
    </location>
</feature>
<proteinExistence type="predicted"/>
<name>A0ABP1G5T7_9CHLO</name>
<keyword evidence="1" id="KW-0812">Transmembrane</keyword>
<feature type="transmembrane region" description="Helical" evidence="1">
    <location>
        <begin position="142"/>
        <end position="160"/>
    </location>
</feature>
<gene>
    <name evidence="2" type="primary">g10644</name>
    <name evidence="2" type="ORF">VP750_LOCUS9545</name>
</gene>
<reference evidence="2 3" key="1">
    <citation type="submission" date="2024-06" db="EMBL/GenBank/DDBJ databases">
        <authorList>
            <person name="Kraege A."/>
            <person name="Thomma B."/>
        </authorList>
    </citation>
    <scope>NUCLEOTIDE SEQUENCE [LARGE SCALE GENOMIC DNA]</scope>
</reference>
<comment type="caution">
    <text evidence="2">The sequence shown here is derived from an EMBL/GenBank/DDBJ whole genome shotgun (WGS) entry which is preliminary data.</text>
</comment>
<keyword evidence="3" id="KW-1185">Reference proteome</keyword>
<protein>
    <submittedName>
        <fullName evidence="2">G10644 protein</fullName>
    </submittedName>
</protein>
<keyword evidence="1" id="KW-1133">Transmembrane helix</keyword>
<accession>A0ABP1G5T7</accession>
<evidence type="ECO:0000313" key="2">
    <source>
        <dbReference type="EMBL" id="CAL5227639.1"/>
    </source>
</evidence>
<organism evidence="2 3">
    <name type="scientific">Coccomyxa viridis</name>
    <dbReference type="NCBI Taxonomy" id="1274662"/>
    <lineage>
        <taxon>Eukaryota</taxon>
        <taxon>Viridiplantae</taxon>
        <taxon>Chlorophyta</taxon>
        <taxon>core chlorophytes</taxon>
        <taxon>Trebouxiophyceae</taxon>
        <taxon>Trebouxiophyceae incertae sedis</taxon>
        <taxon>Coccomyxaceae</taxon>
        <taxon>Coccomyxa</taxon>
    </lineage>
</organism>
<evidence type="ECO:0000313" key="3">
    <source>
        <dbReference type="Proteomes" id="UP001497392"/>
    </source>
</evidence>